<dbReference type="Proteomes" id="UP001289374">
    <property type="component" value="Unassembled WGS sequence"/>
</dbReference>
<name>A0AAE1W2U0_9LAMI</name>
<accession>A0AAE1W2U0</accession>
<evidence type="ECO:0000256" key="1">
    <source>
        <dbReference type="SAM" id="Coils"/>
    </source>
</evidence>
<reference evidence="3" key="2">
    <citation type="journal article" date="2024" name="Plant">
        <title>Genomic evolution and insights into agronomic trait innovations of Sesamum species.</title>
        <authorList>
            <person name="Miao H."/>
            <person name="Wang L."/>
            <person name="Qu L."/>
            <person name="Liu H."/>
            <person name="Sun Y."/>
            <person name="Le M."/>
            <person name="Wang Q."/>
            <person name="Wei S."/>
            <person name="Zheng Y."/>
            <person name="Lin W."/>
            <person name="Duan Y."/>
            <person name="Cao H."/>
            <person name="Xiong S."/>
            <person name="Wang X."/>
            <person name="Wei L."/>
            <person name="Li C."/>
            <person name="Ma Q."/>
            <person name="Ju M."/>
            <person name="Zhao R."/>
            <person name="Li G."/>
            <person name="Mu C."/>
            <person name="Tian Q."/>
            <person name="Mei H."/>
            <person name="Zhang T."/>
            <person name="Gao T."/>
            <person name="Zhang H."/>
        </authorList>
    </citation>
    <scope>NUCLEOTIDE SEQUENCE</scope>
    <source>
        <strain evidence="3">K16</strain>
    </source>
</reference>
<dbReference type="PANTHER" id="PTHR48475">
    <property type="entry name" value="RIBONUCLEASE H"/>
    <property type="match status" value="1"/>
</dbReference>
<evidence type="ECO:0000313" key="3">
    <source>
        <dbReference type="EMBL" id="KAK4385720.1"/>
    </source>
</evidence>
<sequence length="346" mass="40739">MTDKETRIPICKSWIIPPIFSDDEDDMFQEAENHVMEVFEVEEEEWQQPLVDYLKYGKLPNYLRRRTDTRWRATHFIYYKGRRYRRSFDEIFLRCVSDNKKVQAMEEAYSGVCGAHQLGPKLQFRIKIIDVVGSLTNSSEGHLYILAATDYFSKWAEVVPLKEVKKENVADFIRTHIIYRYGVPRHIITDNGKPFCNSLIDKLCQKFCFKQINSSMYYAAANGLAEAFNKTLLKKIVAKSKRDWHERIGEALWAYRTTVRTPTQATPYAQVYEVEAVLPLEQQIPSLRIAIQERLTEEENAQIRLEELEALDEKRLEAQQRLECYQARLSRDSIRRCICVLFRLVI</sequence>
<dbReference type="InterPro" id="IPR036397">
    <property type="entry name" value="RNaseH_sf"/>
</dbReference>
<evidence type="ECO:0000259" key="2">
    <source>
        <dbReference type="PROSITE" id="PS50994"/>
    </source>
</evidence>
<dbReference type="Gene3D" id="3.30.420.10">
    <property type="entry name" value="Ribonuclease H-like superfamily/Ribonuclease H"/>
    <property type="match status" value="1"/>
</dbReference>
<dbReference type="PANTHER" id="PTHR48475:SF1">
    <property type="entry name" value="RNASE H TYPE-1 DOMAIN-CONTAINING PROTEIN"/>
    <property type="match status" value="1"/>
</dbReference>
<keyword evidence="1" id="KW-0175">Coiled coil</keyword>
<dbReference type="AlphaFoldDB" id="A0AAE1W2U0"/>
<dbReference type="GO" id="GO:0003676">
    <property type="term" value="F:nucleic acid binding"/>
    <property type="evidence" value="ECO:0007669"/>
    <property type="project" value="InterPro"/>
</dbReference>
<reference evidence="3" key="1">
    <citation type="submission" date="2020-06" db="EMBL/GenBank/DDBJ databases">
        <authorList>
            <person name="Li T."/>
            <person name="Hu X."/>
            <person name="Zhang T."/>
            <person name="Song X."/>
            <person name="Zhang H."/>
            <person name="Dai N."/>
            <person name="Sheng W."/>
            <person name="Hou X."/>
            <person name="Wei L."/>
        </authorList>
    </citation>
    <scope>NUCLEOTIDE SEQUENCE</scope>
    <source>
        <strain evidence="3">K16</strain>
        <tissue evidence="3">Leaf</tissue>
    </source>
</reference>
<feature type="domain" description="Integrase catalytic" evidence="2">
    <location>
        <begin position="116"/>
        <end position="287"/>
    </location>
</feature>
<dbReference type="PROSITE" id="PS50994">
    <property type="entry name" value="INTEGRASE"/>
    <property type="match status" value="1"/>
</dbReference>
<dbReference type="GO" id="GO:0015074">
    <property type="term" value="P:DNA integration"/>
    <property type="evidence" value="ECO:0007669"/>
    <property type="project" value="InterPro"/>
</dbReference>
<proteinExistence type="predicted"/>
<evidence type="ECO:0000313" key="4">
    <source>
        <dbReference type="Proteomes" id="UP001289374"/>
    </source>
</evidence>
<protein>
    <recommendedName>
        <fullName evidence="2">Integrase catalytic domain-containing protein</fullName>
    </recommendedName>
</protein>
<dbReference type="Pfam" id="PF00665">
    <property type="entry name" value="rve"/>
    <property type="match status" value="1"/>
</dbReference>
<feature type="coiled-coil region" evidence="1">
    <location>
        <begin position="291"/>
        <end position="328"/>
    </location>
</feature>
<comment type="caution">
    <text evidence="3">The sequence shown here is derived from an EMBL/GenBank/DDBJ whole genome shotgun (WGS) entry which is preliminary data.</text>
</comment>
<keyword evidence="4" id="KW-1185">Reference proteome</keyword>
<organism evidence="3 4">
    <name type="scientific">Sesamum angolense</name>
    <dbReference type="NCBI Taxonomy" id="2727404"/>
    <lineage>
        <taxon>Eukaryota</taxon>
        <taxon>Viridiplantae</taxon>
        <taxon>Streptophyta</taxon>
        <taxon>Embryophyta</taxon>
        <taxon>Tracheophyta</taxon>
        <taxon>Spermatophyta</taxon>
        <taxon>Magnoliopsida</taxon>
        <taxon>eudicotyledons</taxon>
        <taxon>Gunneridae</taxon>
        <taxon>Pentapetalae</taxon>
        <taxon>asterids</taxon>
        <taxon>lamiids</taxon>
        <taxon>Lamiales</taxon>
        <taxon>Pedaliaceae</taxon>
        <taxon>Sesamum</taxon>
    </lineage>
</organism>
<dbReference type="SUPFAM" id="SSF53098">
    <property type="entry name" value="Ribonuclease H-like"/>
    <property type="match status" value="1"/>
</dbReference>
<gene>
    <name evidence="3" type="ORF">Sango_2696000</name>
</gene>
<dbReference type="InterPro" id="IPR012337">
    <property type="entry name" value="RNaseH-like_sf"/>
</dbReference>
<dbReference type="InterPro" id="IPR001584">
    <property type="entry name" value="Integrase_cat-core"/>
</dbReference>
<dbReference type="EMBL" id="JACGWL010000016">
    <property type="protein sequence ID" value="KAK4385720.1"/>
    <property type="molecule type" value="Genomic_DNA"/>
</dbReference>